<evidence type="ECO:0000256" key="5">
    <source>
        <dbReference type="ARBA" id="ARBA00023010"/>
    </source>
</evidence>
<proteinExistence type="predicted"/>
<dbReference type="GO" id="GO:0006606">
    <property type="term" value="P:protein import into nucleus"/>
    <property type="evidence" value="ECO:0007669"/>
    <property type="project" value="TreeGrafter"/>
</dbReference>
<gene>
    <name evidence="9" type="ORF">KL933_004068</name>
</gene>
<dbReference type="GO" id="GO:0000056">
    <property type="term" value="P:ribosomal small subunit export from nucleus"/>
    <property type="evidence" value="ECO:0007669"/>
    <property type="project" value="InterPro"/>
</dbReference>
<keyword evidence="2" id="KW-0813">Transport</keyword>
<comment type="subcellular location">
    <subcellularLocation>
        <location evidence="1">Nucleus</location>
        <location evidence="1">Nuclear pore complex</location>
    </subcellularLocation>
</comment>
<dbReference type="Proteomes" id="UP000738402">
    <property type="component" value="Unassembled WGS sequence"/>
</dbReference>
<accession>A0AAN6D2P1</accession>
<dbReference type="InterPro" id="IPR037700">
    <property type="entry name" value="NUP88/NUP82"/>
</dbReference>
<dbReference type="PANTHER" id="PTHR13257:SF0">
    <property type="entry name" value="NUCLEAR PORE COMPLEX PROTEIN NUP88"/>
    <property type="match status" value="1"/>
</dbReference>
<evidence type="ECO:0000313" key="9">
    <source>
        <dbReference type="EMBL" id="KAG7725502.1"/>
    </source>
</evidence>
<comment type="caution">
    <text evidence="9">The sequence shown here is derived from an EMBL/GenBank/DDBJ whole genome shotgun (WGS) entry which is preliminary data.</text>
</comment>
<protein>
    <submittedName>
        <fullName evidence="9">Uncharacterized protein</fullName>
    </submittedName>
</protein>
<organism evidence="9 10">
    <name type="scientific">Ogataea haglerorum</name>
    <dbReference type="NCBI Taxonomy" id="1937702"/>
    <lineage>
        <taxon>Eukaryota</taxon>
        <taxon>Fungi</taxon>
        <taxon>Dikarya</taxon>
        <taxon>Ascomycota</taxon>
        <taxon>Saccharomycotina</taxon>
        <taxon>Pichiomycetes</taxon>
        <taxon>Pichiales</taxon>
        <taxon>Pichiaceae</taxon>
        <taxon>Ogataea</taxon>
    </lineage>
</organism>
<evidence type="ECO:0000256" key="1">
    <source>
        <dbReference type="ARBA" id="ARBA00004567"/>
    </source>
</evidence>
<keyword evidence="6" id="KW-0906">Nuclear pore complex</keyword>
<dbReference type="EMBL" id="JAHLUH010000012">
    <property type="protein sequence ID" value="KAG7725502.1"/>
    <property type="molecule type" value="Genomic_DNA"/>
</dbReference>
<keyword evidence="4" id="KW-0653">Protein transport</keyword>
<sequence length="695" mass="76964">MPVLAEQIGRLSAQFHVSATALNITRSTGQEIISIEERKIKITNLASGSHYLDNVLEFSPTRLCLSPNDDLLCLYDTTHCTVVSLNEPGSKIGHAIAYSININLQHKENIVQIIFNRLSQFGAELVVLTTDAIYNFDLGSSLTKPTHTYWLRTGAPLARAHSVDVIDPVSLAFGSNTDTVNPRGDLTLLILSSDSSVYKIYPYLPANIAVSSEWLGALFDYASFKYNASGADDLSTVSMLKFASLLSQSNGHVRTISKALPSNLSRGKLVGPLSIQPFPDELYEQDALKLIPMENDMFCVVYNKALAVLFDDQDQPMAFDGQRAPDAAGIVRMVDCALFGSKTIIGGMLLPNKPTSVLLTSSESDLLHVDFADWWNVLADSIASNDLSAVRDLLKTELPTRVTSLGKVRLPETASTSEPDSFQYTIPHATAEHRIAYTWSYSHSYAFANSAVFEVCAPAQPSAALDTELVPQDVYEKYEALDLNRQLTATKVTLAKIQKQLYAMNSNQPLTADTKDLMSLYKARELITTGLIAVFNDVALSNRKLQQMRSQFLVQIATLNEAKLNRQDRLKRYNSSKRKLEALAGKQAELQKRICELAATKEKLEMETLNHANAALSSKEQAYVKQLERLQKLIAEKQNDFRAVQEYVESLKDMEVVNVSLPSGYSREVARMKAKLDVRTGLVESLTQELKNTSI</sequence>
<dbReference type="GO" id="GO:0006406">
    <property type="term" value="P:mRNA export from nucleus"/>
    <property type="evidence" value="ECO:0007669"/>
    <property type="project" value="TreeGrafter"/>
</dbReference>
<dbReference type="PANTHER" id="PTHR13257">
    <property type="entry name" value="NUCLEOPORIN NUP84-RELATED"/>
    <property type="match status" value="1"/>
</dbReference>
<keyword evidence="3" id="KW-0509">mRNA transport</keyword>
<evidence type="ECO:0000256" key="3">
    <source>
        <dbReference type="ARBA" id="ARBA00022816"/>
    </source>
</evidence>
<dbReference type="AlphaFoldDB" id="A0AAN6D2P1"/>
<feature type="coiled-coil region" evidence="8">
    <location>
        <begin position="620"/>
        <end position="647"/>
    </location>
</feature>
<evidence type="ECO:0000313" key="10">
    <source>
        <dbReference type="Proteomes" id="UP000738402"/>
    </source>
</evidence>
<evidence type="ECO:0000256" key="8">
    <source>
        <dbReference type="SAM" id="Coils"/>
    </source>
</evidence>
<evidence type="ECO:0000256" key="4">
    <source>
        <dbReference type="ARBA" id="ARBA00022927"/>
    </source>
</evidence>
<keyword evidence="7" id="KW-0539">Nucleus</keyword>
<keyword evidence="8" id="KW-0175">Coiled coil</keyword>
<evidence type="ECO:0000256" key="2">
    <source>
        <dbReference type="ARBA" id="ARBA00022448"/>
    </source>
</evidence>
<evidence type="ECO:0000256" key="6">
    <source>
        <dbReference type="ARBA" id="ARBA00023132"/>
    </source>
</evidence>
<dbReference type="GO" id="GO:0000055">
    <property type="term" value="P:ribosomal large subunit export from nucleus"/>
    <property type="evidence" value="ECO:0007669"/>
    <property type="project" value="InterPro"/>
</dbReference>
<name>A0AAN6D2P1_9ASCO</name>
<keyword evidence="5" id="KW-0811">Translocation</keyword>
<reference evidence="9" key="1">
    <citation type="journal article" date="2021" name="G3 (Bethesda)">
        <title>Genomic diversity, chromosomal rearrangements, and interspecies hybridization in the ogataea polymorpha species complex.</title>
        <authorList>
            <person name="Hanson S.J."/>
            <person name="Cinneide E.O."/>
            <person name="Salzberg L.I."/>
            <person name="Wolfe K.H."/>
            <person name="McGowan J."/>
            <person name="Fitzpatrick D.A."/>
            <person name="Matlin K."/>
        </authorList>
    </citation>
    <scope>NUCLEOTIDE SEQUENCE</scope>
    <source>
        <strain evidence="9">83-405-1</strain>
    </source>
</reference>
<dbReference type="GO" id="GO:0005643">
    <property type="term" value="C:nuclear pore"/>
    <property type="evidence" value="ECO:0007669"/>
    <property type="project" value="UniProtKB-SubCell"/>
</dbReference>
<dbReference type="GO" id="GO:0017056">
    <property type="term" value="F:structural constituent of nuclear pore"/>
    <property type="evidence" value="ECO:0007669"/>
    <property type="project" value="InterPro"/>
</dbReference>
<evidence type="ECO:0000256" key="7">
    <source>
        <dbReference type="ARBA" id="ARBA00023242"/>
    </source>
</evidence>